<sequence length="292" mass="33522">MQMQMQAHSIKEFRIVLPMSVEEYNIGQLWSVAQASKNETGGGEGVEVRVNEPFDESTHPPNPKLFANGREYTTGQFTHKIYHLSQKVPAFVRLLAPKGSLEIHEQAWNAYPYCRTVVTNPDYMKENFYIIIESFHAPDNGTTSNIHGLSGRDLTARQVVKIDVANDKVSSKDYKAEWDPCLVGSPKAGRSALPHDKSGSWMNNVSPVMCCYKVVKVWFKWFGLQKRMESFILSQEQRLFLNFNRQVVCWTDHYHGMTMADIRKLEEEVKEELERQRKEGPVRGMTASEDDK</sequence>
<dbReference type="PRINTS" id="PR00391">
    <property type="entry name" value="PITRANSFER"/>
</dbReference>
<dbReference type="EMBL" id="CAXITT010000194">
    <property type="protein sequence ID" value="CAL1535212.1"/>
    <property type="molecule type" value="Genomic_DNA"/>
</dbReference>
<evidence type="ECO:0000256" key="1">
    <source>
        <dbReference type="SAM" id="MobiDB-lite"/>
    </source>
</evidence>
<dbReference type="GO" id="GO:0005737">
    <property type="term" value="C:cytoplasm"/>
    <property type="evidence" value="ECO:0007669"/>
    <property type="project" value="TreeGrafter"/>
</dbReference>
<dbReference type="SUPFAM" id="SSF55961">
    <property type="entry name" value="Bet v1-like"/>
    <property type="match status" value="1"/>
</dbReference>
<dbReference type="GO" id="GO:0071944">
    <property type="term" value="C:cell periphery"/>
    <property type="evidence" value="ECO:0007669"/>
    <property type="project" value="UniProtKB-ARBA"/>
</dbReference>
<reference evidence="3 4" key="1">
    <citation type="submission" date="2024-04" db="EMBL/GenBank/DDBJ databases">
        <authorList>
            <consortium name="Genoscope - CEA"/>
            <person name="William W."/>
        </authorList>
    </citation>
    <scope>NUCLEOTIDE SEQUENCE [LARGE SCALE GENOMIC DNA]</scope>
</reference>
<dbReference type="AlphaFoldDB" id="A0AAV2HND5"/>
<dbReference type="PANTHER" id="PTHR10658">
    <property type="entry name" value="PHOSPHATIDYLINOSITOL TRANSFER PROTEIN"/>
    <property type="match status" value="1"/>
</dbReference>
<dbReference type="InterPro" id="IPR023393">
    <property type="entry name" value="START-like_dom_sf"/>
</dbReference>
<evidence type="ECO:0000313" key="3">
    <source>
        <dbReference type="EMBL" id="CAL1535212.1"/>
    </source>
</evidence>
<feature type="domain" description="Phosphatidylinositol transfer protein N-terminal" evidence="2">
    <location>
        <begin position="10"/>
        <end position="271"/>
    </location>
</feature>
<dbReference type="GO" id="GO:0008526">
    <property type="term" value="F:phosphatidylinositol transfer activity"/>
    <property type="evidence" value="ECO:0007669"/>
    <property type="project" value="TreeGrafter"/>
</dbReference>
<feature type="compositionally biased region" description="Basic and acidic residues" evidence="1">
    <location>
        <begin position="270"/>
        <end position="281"/>
    </location>
</feature>
<evidence type="ECO:0000313" key="4">
    <source>
        <dbReference type="Proteomes" id="UP001497497"/>
    </source>
</evidence>
<dbReference type="FunFam" id="3.30.530.20:FF:000028">
    <property type="entry name" value="Phosphatidylinositol transfer protein 5"/>
    <property type="match status" value="1"/>
</dbReference>
<organism evidence="3 4">
    <name type="scientific">Lymnaea stagnalis</name>
    <name type="common">Great pond snail</name>
    <name type="synonym">Helix stagnalis</name>
    <dbReference type="NCBI Taxonomy" id="6523"/>
    <lineage>
        <taxon>Eukaryota</taxon>
        <taxon>Metazoa</taxon>
        <taxon>Spiralia</taxon>
        <taxon>Lophotrochozoa</taxon>
        <taxon>Mollusca</taxon>
        <taxon>Gastropoda</taxon>
        <taxon>Heterobranchia</taxon>
        <taxon>Euthyneura</taxon>
        <taxon>Panpulmonata</taxon>
        <taxon>Hygrophila</taxon>
        <taxon>Lymnaeoidea</taxon>
        <taxon>Lymnaeidae</taxon>
        <taxon>Lymnaea</taxon>
    </lineage>
</organism>
<dbReference type="InterPro" id="IPR001666">
    <property type="entry name" value="PI_transfer"/>
</dbReference>
<dbReference type="Pfam" id="PF02121">
    <property type="entry name" value="IP_trans"/>
    <property type="match status" value="1"/>
</dbReference>
<keyword evidence="4" id="KW-1185">Reference proteome</keyword>
<evidence type="ECO:0000259" key="2">
    <source>
        <dbReference type="Pfam" id="PF02121"/>
    </source>
</evidence>
<gene>
    <name evidence="3" type="ORF">GSLYS_00009172001</name>
</gene>
<dbReference type="InterPro" id="IPR055261">
    <property type="entry name" value="PI_transfer_N"/>
</dbReference>
<proteinExistence type="predicted"/>
<comment type="caution">
    <text evidence="3">The sequence shown here is derived from an EMBL/GenBank/DDBJ whole genome shotgun (WGS) entry which is preliminary data.</text>
</comment>
<dbReference type="GO" id="GO:0008525">
    <property type="term" value="F:phosphatidylcholine transporter activity"/>
    <property type="evidence" value="ECO:0007669"/>
    <property type="project" value="TreeGrafter"/>
</dbReference>
<dbReference type="GO" id="GO:0035091">
    <property type="term" value="F:phosphatidylinositol binding"/>
    <property type="evidence" value="ECO:0007669"/>
    <property type="project" value="TreeGrafter"/>
</dbReference>
<dbReference type="PANTHER" id="PTHR10658:SF11">
    <property type="entry name" value="VIBRATOR, ISOFORM B"/>
    <property type="match status" value="1"/>
</dbReference>
<dbReference type="GO" id="GO:0031210">
    <property type="term" value="F:phosphatidylcholine binding"/>
    <property type="evidence" value="ECO:0007669"/>
    <property type="project" value="TreeGrafter"/>
</dbReference>
<accession>A0AAV2HND5</accession>
<feature type="region of interest" description="Disordered" evidence="1">
    <location>
        <begin position="270"/>
        <end position="292"/>
    </location>
</feature>
<dbReference type="Proteomes" id="UP001497497">
    <property type="component" value="Unassembled WGS sequence"/>
</dbReference>
<name>A0AAV2HND5_LYMST</name>
<dbReference type="Gene3D" id="3.30.530.20">
    <property type="match status" value="1"/>
</dbReference>
<protein>
    <recommendedName>
        <fullName evidence="2">Phosphatidylinositol transfer protein N-terminal domain-containing protein</fullName>
    </recommendedName>
</protein>